<evidence type="ECO:0000259" key="3">
    <source>
        <dbReference type="Pfam" id="PF09329"/>
    </source>
</evidence>
<dbReference type="Gene3D" id="2.40.50.140">
    <property type="entry name" value="Nucleic acid-binding proteins"/>
    <property type="match status" value="1"/>
</dbReference>
<organism evidence="4 5">
    <name type="scientific">Heterobasidion irregulare (strain TC 32-1)</name>
    <dbReference type="NCBI Taxonomy" id="747525"/>
    <lineage>
        <taxon>Eukaryota</taxon>
        <taxon>Fungi</taxon>
        <taxon>Dikarya</taxon>
        <taxon>Basidiomycota</taxon>
        <taxon>Agaricomycotina</taxon>
        <taxon>Agaricomycetes</taxon>
        <taxon>Russulales</taxon>
        <taxon>Bondarzewiaceae</taxon>
        <taxon>Heterobasidion</taxon>
        <taxon>Heterobasidion annosum species complex</taxon>
    </lineage>
</organism>
<feature type="region of interest" description="Disordered" evidence="2">
    <location>
        <begin position="591"/>
        <end position="630"/>
    </location>
</feature>
<feature type="region of interest" description="Disordered" evidence="2">
    <location>
        <begin position="41"/>
        <end position="86"/>
    </location>
</feature>
<dbReference type="PANTHER" id="PTHR13454">
    <property type="entry name" value="PROTEIN MCM10 HOMOLOG"/>
    <property type="match status" value="1"/>
</dbReference>
<dbReference type="RefSeq" id="XP_009547952.1">
    <property type="nucleotide sequence ID" value="XM_009549657.1"/>
</dbReference>
<evidence type="ECO:0000256" key="2">
    <source>
        <dbReference type="SAM" id="MobiDB-lite"/>
    </source>
</evidence>
<dbReference type="OrthoDB" id="202825at2759"/>
<feature type="compositionally biased region" description="Basic and acidic residues" evidence="2">
    <location>
        <begin position="495"/>
        <end position="511"/>
    </location>
</feature>
<gene>
    <name evidence="4" type="ORF">HETIRDRAFT_49497</name>
</gene>
<dbReference type="eggNOG" id="KOG3056">
    <property type="taxonomic scope" value="Eukaryota"/>
</dbReference>
<feature type="compositionally biased region" description="Basic and acidic residues" evidence="2">
    <location>
        <begin position="591"/>
        <end position="629"/>
    </location>
</feature>
<dbReference type="Pfam" id="PF09329">
    <property type="entry name" value="zf-primase"/>
    <property type="match status" value="1"/>
</dbReference>
<dbReference type="HOGENOM" id="CLU_015393_1_0_1"/>
<proteinExistence type="inferred from homology"/>
<feature type="region of interest" description="Disordered" evidence="2">
    <location>
        <begin position="741"/>
        <end position="816"/>
    </location>
</feature>
<dbReference type="EMBL" id="KI925460">
    <property type="protein sequence ID" value="ETW79786.1"/>
    <property type="molecule type" value="Genomic_DNA"/>
</dbReference>
<feature type="domain" description="Zinc finger Mcm10/DnaG-type" evidence="3">
    <location>
        <begin position="431"/>
        <end position="476"/>
    </location>
</feature>
<dbReference type="GO" id="GO:0003697">
    <property type="term" value="F:single-stranded DNA binding"/>
    <property type="evidence" value="ECO:0007669"/>
    <property type="project" value="InterPro"/>
</dbReference>
<dbReference type="PANTHER" id="PTHR13454:SF11">
    <property type="entry name" value="PROTEIN MCM10 HOMOLOG"/>
    <property type="match status" value="1"/>
</dbReference>
<evidence type="ECO:0000313" key="5">
    <source>
        <dbReference type="Proteomes" id="UP000030671"/>
    </source>
</evidence>
<keyword evidence="5" id="KW-1185">Reference proteome</keyword>
<feature type="compositionally biased region" description="Basic and acidic residues" evidence="2">
    <location>
        <begin position="72"/>
        <end position="83"/>
    </location>
</feature>
<name>W4K427_HETIT</name>
<dbReference type="STRING" id="747525.W4K427"/>
<dbReference type="InterPro" id="IPR015408">
    <property type="entry name" value="Znf_Mcm10/DnaG"/>
</dbReference>
<reference evidence="4 5" key="1">
    <citation type="journal article" date="2012" name="New Phytol.">
        <title>Insight into trade-off between wood decay and parasitism from the genome of a fungal forest pathogen.</title>
        <authorList>
            <person name="Olson A."/>
            <person name="Aerts A."/>
            <person name="Asiegbu F."/>
            <person name="Belbahri L."/>
            <person name="Bouzid O."/>
            <person name="Broberg A."/>
            <person name="Canback B."/>
            <person name="Coutinho P.M."/>
            <person name="Cullen D."/>
            <person name="Dalman K."/>
            <person name="Deflorio G."/>
            <person name="van Diepen L.T."/>
            <person name="Dunand C."/>
            <person name="Duplessis S."/>
            <person name="Durling M."/>
            <person name="Gonthier P."/>
            <person name="Grimwood J."/>
            <person name="Fossdal C.G."/>
            <person name="Hansson D."/>
            <person name="Henrissat B."/>
            <person name="Hietala A."/>
            <person name="Himmelstrand K."/>
            <person name="Hoffmeister D."/>
            <person name="Hogberg N."/>
            <person name="James T.Y."/>
            <person name="Karlsson M."/>
            <person name="Kohler A."/>
            <person name="Kues U."/>
            <person name="Lee Y.H."/>
            <person name="Lin Y.C."/>
            <person name="Lind M."/>
            <person name="Lindquist E."/>
            <person name="Lombard V."/>
            <person name="Lucas S."/>
            <person name="Lunden K."/>
            <person name="Morin E."/>
            <person name="Murat C."/>
            <person name="Park J."/>
            <person name="Raffaello T."/>
            <person name="Rouze P."/>
            <person name="Salamov A."/>
            <person name="Schmutz J."/>
            <person name="Solheim H."/>
            <person name="Stahlberg J."/>
            <person name="Velez H."/>
            <person name="de Vries R.P."/>
            <person name="Wiebenga A."/>
            <person name="Woodward S."/>
            <person name="Yakovlev I."/>
            <person name="Garbelotto M."/>
            <person name="Martin F."/>
            <person name="Grigoriev I.V."/>
            <person name="Stenlid J."/>
        </authorList>
    </citation>
    <scope>NUCLEOTIDE SEQUENCE [LARGE SCALE GENOMIC DNA]</scope>
    <source>
        <strain evidence="4 5">TC 32-1</strain>
    </source>
</reference>
<dbReference type="AlphaFoldDB" id="W4K427"/>
<dbReference type="InterPro" id="IPR012340">
    <property type="entry name" value="NA-bd_OB-fold"/>
</dbReference>
<evidence type="ECO:0000256" key="1">
    <source>
        <dbReference type="ARBA" id="ARBA00009679"/>
    </source>
</evidence>
<sequence length="816" mass="88776">MESATSRRVQEERRQADIRKKIAALQAQLDGHQDSALAGASKTIAEYGSPKRKHTNGTLLAPASPSPKRRKIDSDPLNRDKRSLTKSAVRYVGTAENSFSLPSATKPYNSTLTPRPAANPSNVLNKLSQLGGRPVKPMHVEAIERSGSFTEKPTYETHEPVDAPARDDRLILIEELEPGPVDHQPPFDDPFFEKLEPNSGIHLASRTIPHDDLQEYLTGRFYLSPSKLYSVIRLLPNNQGYDVPVAGDWVTIAVVAERGPIKVSRAPVAIDRVEEQDEDTEHIDASTGPSPPNREGWKGKGKGKSKDADGPRRPSGRKYVNLKLIDFGARSKSSASGGTSIIRGDAFLSLLLFESDSFDFITREGGRKEKVYRGGSKGAFETMAKLREGSVVALLNPRVLKPFQRSNESPHPTTNILALTPESAGSVAVIGHSQHLGMCTVLKRDGKVCGGWCDKRVSDICEYHVQSAVEHRRAGRAEFSMGTSGMSTAAPKRKPVFDPTRKWGLKPDPDKATGPPTDSGGSTYIVAGHVVSGSASESRGLFVGENVGRDAQAKAQRKMAGLATEKTLKTLLERDKEGMRAVQEAREYAERMKEKEKAGKGKGKGREKMEKSNKKVGMKEKAEGSEELKNMPIQKNAYSAEVIKKLGFDPTLKPGQRRIEDTDIQAKLRALASARSSTAIELGPRPGARVRSAVSAPSQRGGHEPQGVVADVALPDLDDFDLEREEEMVFGKSLEVKMVDLDSSDIDSGTEQEALTKEPSRSPLNLDNDEEPSLSYAQSNGIAAPDSSDEEFQKVFGKPTDTPSTGMVDLGSSDEE</sequence>
<feature type="region of interest" description="Disordered" evidence="2">
    <location>
        <begin position="272"/>
        <end position="316"/>
    </location>
</feature>
<dbReference type="GO" id="GO:0006270">
    <property type="term" value="P:DNA replication initiation"/>
    <property type="evidence" value="ECO:0007669"/>
    <property type="project" value="InterPro"/>
</dbReference>
<protein>
    <recommendedName>
        <fullName evidence="3">Zinc finger Mcm10/DnaG-type domain-containing protein</fullName>
    </recommendedName>
</protein>
<dbReference type="KEGG" id="hir:HETIRDRAFT_49497"/>
<dbReference type="InterPro" id="IPR040184">
    <property type="entry name" value="Mcm10"/>
</dbReference>
<dbReference type="GeneID" id="20678110"/>
<evidence type="ECO:0000313" key="4">
    <source>
        <dbReference type="EMBL" id="ETW79786.1"/>
    </source>
</evidence>
<dbReference type="GO" id="GO:0043596">
    <property type="term" value="C:nuclear replication fork"/>
    <property type="evidence" value="ECO:0007669"/>
    <property type="project" value="TreeGrafter"/>
</dbReference>
<dbReference type="InParanoid" id="W4K427"/>
<comment type="similarity">
    <text evidence="1">Belongs to the MCM10 family.</text>
</comment>
<dbReference type="GO" id="GO:0003688">
    <property type="term" value="F:DNA replication origin binding"/>
    <property type="evidence" value="ECO:0007669"/>
    <property type="project" value="TreeGrafter"/>
</dbReference>
<accession>W4K427</accession>
<feature type="region of interest" description="Disordered" evidence="2">
    <location>
        <begin position="482"/>
        <end position="521"/>
    </location>
</feature>
<dbReference type="Proteomes" id="UP000030671">
    <property type="component" value="Unassembled WGS sequence"/>
</dbReference>
<feature type="region of interest" description="Disordered" evidence="2">
    <location>
        <begin position="674"/>
        <end position="712"/>
    </location>
</feature>